<evidence type="ECO:0000313" key="2">
    <source>
        <dbReference type="Proteomes" id="UP000830395"/>
    </source>
</evidence>
<gene>
    <name evidence="1" type="ORF">PDJAM_G00210050</name>
</gene>
<evidence type="ECO:0000313" key="1">
    <source>
        <dbReference type="EMBL" id="MCJ8732334.1"/>
    </source>
</evidence>
<dbReference type="EMBL" id="CM040979">
    <property type="protein sequence ID" value="MCJ8732334.1"/>
    <property type="molecule type" value="Genomic_DNA"/>
</dbReference>
<name>A0ACC5Y9K8_9TELE</name>
<sequence>MATCHTSRLFAPPTPRLPRPLGAAPLRAILFTNMAAQTERGIPLSAVSPRYLHTNSTSHTGPFSAIAELIDNAYDPDVSAKQFWIDKTAVKGHDCLIFMDNGNGMDYDKMHKMLSFGFSDKQTIRGHVPVGLYGNGFKSGSMRLGKDAIVFSKTADTMCVGLLSQTYLEKIKAQNVIVPIVMFTNTGQTDILYEERLKKKYRLDNVAQEYEECLHDILTYSLFNTKEELLSEFSAINGPYGTNSIGTRIIIWNLRKTSSEKLEFDFTKDRYDIRITVDINESTNEPNKEPEHGTSAPESDYSLRAYSSILYLKPRMQIIIRGQKVKTELVSKSLAHIIKDTYKPAFLKRGIKIIFGYNTKSKEHYGLMMYHKNRLIKAYERVACQRKANNTGVGVIGVIECNYLTPMHNKQDFENTEEYRKTIQTLSNKLEDYWKEVRHRRQKNPNCSIPVEDIVKQPDQSWVQCDSCLRWRKLPDGIDTTLLPDKWFCRMNPDPQFRSCTVEEEPEDSDDEQPRYQKTYKQHERNQKLEKEKNRQQMEQEQKEAGEGLILALAKENADLLKKQQDLMRQLKFGSPARRTPGSPLNSHPHRHAGSRSPDNIPVITHVTSLSTIPTSNKRALGPCRENGERKRARIRDSFDSNTPGSPSTSTALPEVCSSPIIDSTDGDQAARKDNETVPKDDDDDIMIIESISSPRPKSAMGTFDITKVKSERTVSEEELGKKMARGDSDAIVSMETTAAASPSVSPSDVSVGTQTEQNLTVKKEKGDSEMKNKEQWSKAGESGSNNFESEKDLPPVERNTNKELKSISEETRAQQKSVPNLDEENQEINKTKSTVKSEEELSHRDVSDEISPGGQTSAKLENSVLDVLEAQQQQDTLLELLEVTAKERDESRAQLLLLSSQVEELRSQLLELTQSTLKKEYSHRSTQTSSEEAQDYEVLYLQGKEEIKHLQDELNMLKMEKAEKERKGQEASLESDDELACQTDLLLRELDQRNKEREELKDKVDSLENEKCSLLTCCESLQKDLEEIKRESEKVISAEDRGVQTDFPISSHEESAAASAEASNSGRGRDFGAQQHETQDRPETGQENNNPQTCSLRLRELRQRVARLLVTLVPALDLQQVNYDCEVIDEILTQVVDEISPTEAASS</sequence>
<organism evidence="1 2">
    <name type="scientific">Pangasius djambal</name>
    <dbReference type="NCBI Taxonomy" id="1691987"/>
    <lineage>
        <taxon>Eukaryota</taxon>
        <taxon>Metazoa</taxon>
        <taxon>Chordata</taxon>
        <taxon>Craniata</taxon>
        <taxon>Vertebrata</taxon>
        <taxon>Euteleostomi</taxon>
        <taxon>Actinopterygii</taxon>
        <taxon>Neopterygii</taxon>
        <taxon>Teleostei</taxon>
        <taxon>Ostariophysi</taxon>
        <taxon>Siluriformes</taxon>
        <taxon>Pangasiidae</taxon>
        <taxon>Pangasius</taxon>
    </lineage>
</organism>
<reference evidence="1" key="1">
    <citation type="submission" date="2020-02" db="EMBL/GenBank/DDBJ databases">
        <title>Genome sequencing of the panga catfish, Pangasius djambal.</title>
        <authorList>
            <person name="Wen M."/>
            <person name="Zahm M."/>
            <person name="Roques C."/>
            <person name="Cabau C."/>
            <person name="Klopp C."/>
            <person name="Donnadieu C."/>
            <person name="Jouanno E."/>
            <person name="Avarre J.-C."/>
            <person name="Campet M."/>
            <person name="Ha T."/>
            <person name="Dugue R."/>
            <person name="Lampietro C."/>
            <person name="Louis A."/>
            <person name="Herpin A."/>
            <person name="Echchiki A."/>
            <person name="Berthelot C."/>
            <person name="Parey E."/>
            <person name="Roest-Crollius H."/>
            <person name="Braasch I."/>
            <person name="Postlethwait J.H."/>
            <person name="Bobe J."/>
            <person name="Montfort J."/>
            <person name="Bouchez O."/>
            <person name="Begum T."/>
            <person name="Schartl M."/>
            <person name="Gustiano R."/>
            <person name="Guiguen Y."/>
        </authorList>
    </citation>
    <scope>NUCLEOTIDE SEQUENCE</scope>
    <source>
        <strain evidence="1">Pdj_M5554</strain>
    </source>
</reference>
<protein>
    <submittedName>
        <fullName evidence="1">Uncharacterized protein</fullName>
    </submittedName>
</protein>
<dbReference type="Proteomes" id="UP000830395">
    <property type="component" value="Chromosome 5"/>
</dbReference>
<keyword evidence="2" id="KW-1185">Reference proteome</keyword>
<proteinExistence type="predicted"/>
<comment type="caution">
    <text evidence="1">The sequence shown here is derived from an EMBL/GenBank/DDBJ whole genome shotgun (WGS) entry which is preliminary data.</text>
</comment>
<accession>A0ACC5Y9K8</accession>